<proteinExistence type="predicted"/>
<protein>
    <submittedName>
        <fullName evidence="3">Uncharacterized protein</fullName>
    </submittedName>
</protein>
<dbReference type="KEGG" id="mmag:MMAD_22890"/>
<evidence type="ECO:0000256" key="1">
    <source>
        <dbReference type="SAM" id="Coils"/>
    </source>
</evidence>
<evidence type="ECO:0000313" key="4">
    <source>
        <dbReference type="Proteomes" id="UP000466517"/>
    </source>
</evidence>
<keyword evidence="4" id="KW-1185">Reference proteome</keyword>
<name>A0A7I7XFL3_9MYCO</name>
<organism evidence="3 4">
    <name type="scientific">Mycolicibacterium madagascariense</name>
    <dbReference type="NCBI Taxonomy" id="212765"/>
    <lineage>
        <taxon>Bacteria</taxon>
        <taxon>Bacillati</taxon>
        <taxon>Actinomycetota</taxon>
        <taxon>Actinomycetes</taxon>
        <taxon>Mycobacteriales</taxon>
        <taxon>Mycobacteriaceae</taxon>
        <taxon>Mycolicibacterium</taxon>
    </lineage>
</organism>
<feature type="region of interest" description="Disordered" evidence="2">
    <location>
        <begin position="165"/>
        <end position="186"/>
    </location>
</feature>
<reference evidence="3 4" key="1">
    <citation type="journal article" date="2019" name="Emerg. Microbes Infect.">
        <title>Comprehensive subspecies identification of 175 nontuberculous mycobacteria species based on 7547 genomic profiles.</title>
        <authorList>
            <person name="Matsumoto Y."/>
            <person name="Kinjo T."/>
            <person name="Motooka D."/>
            <person name="Nabeya D."/>
            <person name="Jung N."/>
            <person name="Uechi K."/>
            <person name="Horii T."/>
            <person name="Iida T."/>
            <person name="Fujita J."/>
            <person name="Nakamura S."/>
        </authorList>
    </citation>
    <scope>NUCLEOTIDE SEQUENCE [LARGE SCALE GENOMIC DNA]</scope>
    <source>
        <strain evidence="3 4">JCM 13574</strain>
    </source>
</reference>
<dbReference type="EMBL" id="AP022610">
    <property type="protein sequence ID" value="BBZ27994.1"/>
    <property type="molecule type" value="Genomic_DNA"/>
</dbReference>
<dbReference type="RefSeq" id="WP_163736697.1">
    <property type="nucleotide sequence ID" value="NZ_AP022610.1"/>
</dbReference>
<sequence>MTADDDLDELYSLAPEHFTARRKELVAAAKKRGDREAATRIAAARRPTTAAWVMNALVHADATVRTRLAELSERLRAAHAAMDGTRIRESSDAQRSLIEQLVRAGFAAADVSNAPAALRDDVVGTLQAAIADPDVAARLGRLEKAERWSGFGDFGPVSDVAVRTATPRPKARPAPPAVPTPSRSEVAAARRRLTAAERDVHAAERADAKAAEELSARTAALAAARRRYEKLLDSLAAAERELNTADGEHQEAQRAATAAADRLAAAQTALQAAQDG</sequence>
<feature type="coiled-coil region" evidence="1">
    <location>
        <begin position="186"/>
        <end position="255"/>
    </location>
</feature>
<dbReference type="AlphaFoldDB" id="A0A7I7XFL3"/>
<evidence type="ECO:0000313" key="3">
    <source>
        <dbReference type="EMBL" id="BBZ27994.1"/>
    </source>
</evidence>
<accession>A0A7I7XFL3</accession>
<dbReference type="Proteomes" id="UP000466517">
    <property type="component" value="Chromosome"/>
</dbReference>
<keyword evidence="1" id="KW-0175">Coiled coil</keyword>
<gene>
    <name evidence="3" type="ORF">MMAD_22890</name>
</gene>
<evidence type="ECO:0000256" key="2">
    <source>
        <dbReference type="SAM" id="MobiDB-lite"/>
    </source>
</evidence>